<dbReference type="EMBL" id="VNFK01000002">
    <property type="protein sequence ID" value="TVU66291.1"/>
    <property type="molecule type" value="Genomic_DNA"/>
</dbReference>
<sequence length="378" mass="38866">MARARQRWLPALLIPLALAVAVLFGSVQAGATVSLPPKSADEVLAMIARTEVRALSGTVEQASELGLPEVPAVGPGIAPGTASALELLTGSHTARVYVDGPFKARVQILDPMAERDLVVNGGDAWFYNSADNSATHLSVPVPSRAELRESLPSASPRPDMPTPEAMAKRFLAAIDATTEVTVGGSSSVAGRSAYRLSLNPRSAETLVDTVDIDVDAETGLPLGVQVRANGQDEPAYSLAFTELNLSTPDAGLFNFTPPPGATVTEKALPAKPVPSMPAPEPDSAVPGPDATPEAFGQADPKQHGATVSGEGWGAVVALPAGSAPAELMSSPQLAQMLQPVSGGRALTSSLLSVLILDDGRIFVGMVPLDRLQSAAAAQ</sequence>
<reference evidence="2 3" key="1">
    <citation type="submission" date="2019-07" db="EMBL/GenBank/DDBJ databases">
        <title>Diversity of Bacteria from Kongsfjorden, Arctic.</title>
        <authorList>
            <person name="Yu Y."/>
        </authorList>
    </citation>
    <scope>NUCLEOTIDE SEQUENCE [LARGE SCALE GENOMIC DNA]</scope>
    <source>
        <strain evidence="2 3">SM1928</strain>
    </source>
</reference>
<protein>
    <submittedName>
        <fullName evidence="2">DUF2092 domain-containing protein</fullName>
    </submittedName>
</protein>
<dbReference type="Gene3D" id="2.50.20.10">
    <property type="entry name" value="Lipoprotein localisation LolA/LolB/LppX"/>
    <property type="match status" value="1"/>
</dbReference>
<dbReference type="Proteomes" id="UP000316500">
    <property type="component" value="Unassembled WGS sequence"/>
</dbReference>
<gene>
    <name evidence="2" type="ORF">FQP90_02660</name>
</gene>
<feature type="compositionally biased region" description="Pro residues" evidence="1">
    <location>
        <begin position="271"/>
        <end position="280"/>
    </location>
</feature>
<dbReference type="OrthoDB" id="4822274at2"/>
<evidence type="ECO:0000313" key="2">
    <source>
        <dbReference type="EMBL" id="TVU66291.1"/>
    </source>
</evidence>
<evidence type="ECO:0000256" key="1">
    <source>
        <dbReference type="SAM" id="MobiDB-lite"/>
    </source>
</evidence>
<feature type="region of interest" description="Disordered" evidence="1">
    <location>
        <begin position="270"/>
        <end position="306"/>
    </location>
</feature>
<dbReference type="InterPro" id="IPR029046">
    <property type="entry name" value="LolA/LolB/LppX"/>
</dbReference>
<dbReference type="AlphaFoldDB" id="A0A558HAY8"/>
<name>A0A558HAY8_PAENT</name>
<organism evidence="2 3">
    <name type="scientific">Paenarthrobacter nitroguajacolicus</name>
    <name type="common">Arthrobacter nitroguajacolicus</name>
    <dbReference type="NCBI Taxonomy" id="211146"/>
    <lineage>
        <taxon>Bacteria</taxon>
        <taxon>Bacillati</taxon>
        <taxon>Actinomycetota</taxon>
        <taxon>Actinomycetes</taxon>
        <taxon>Micrococcales</taxon>
        <taxon>Micrococcaceae</taxon>
        <taxon>Paenarthrobacter</taxon>
    </lineage>
</organism>
<dbReference type="SUPFAM" id="SSF89392">
    <property type="entry name" value="Prokaryotic lipoproteins and lipoprotein localization factors"/>
    <property type="match status" value="1"/>
</dbReference>
<dbReference type="PANTHER" id="PTHR37507">
    <property type="entry name" value="SPORULATION PROTEIN YDCC"/>
    <property type="match status" value="1"/>
</dbReference>
<dbReference type="RefSeq" id="WP_144648196.1">
    <property type="nucleotide sequence ID" value="NZ_VNFK01000002.1"/>
</dbReference>
<accession>A0A558HAY8</accession>
<comment type="caution">
    <text evidence="2">The sequence shown here is derived from an EMBL/GenBank/DDBJ whole genome shotgun (WGS) entry which is preliminary data.</text>
</comment>
<evidence type="ECO:0000313" key="3">
    <source>
        <dbReference type="Proteomes" id="UP000316500"/>
    </source>
</evidence>
<dbReference type="InterPro" id="IPR052944">
    <property type="entry name" value="Sporulation_related"/>
</dbReference>
<proteinExistence type="predicted"/>
<dbReference type="PANTHER" id="PTHR37507:SF2">
    <property type="entry name" value="SPORULATION PROTEIN YDCC"/>
    <property type="match status" value="1"/>
</dbReference>